<protein>
    <submittedName>
        <fullName evidence="4">3-deoxy-7-phosphoheptulonate synthase</fullName>
    </submittedName>
</protein>
<dbReference type="InterPro" id="IPR052899">
    <property type="entry name" value="Class-I_DAHP_synthase"/>
</dbReference>
<reference evidence="4" key="1">
    <citation type="submission" date="2013-08" db="EMBL/GenBank/DDBJ databases">
        <authorList>
            <person name="Mendez C."/>
            <person name="Richter M."/>
            <person name="Ferrer M."/>
            <person name="Sanchez J."/>
        </authorList>
    </citation>
    <scope>NUCLEOTIDE SEQUENCE</scope>
</reference>
<gene>
    <name evidence="4" type="ORF">B1B_06905</name>
</gene>
<comment type="caution">
    <text evidence="4">The sequence shown here is derived from an EMBL/GenBank/DDBJ whole genome shotgun (WGS) entry which is preliminary data.</text>
</comment>
<dbReference type="InterPro" id="IPR006218">
    <property type="entry name" value="DAHP1/KDSA"/>
</dbReference>
<evidence type="ECO:0000313" key="4">
    <source>
        <dbReference type="EMBL" id="EQD63700.1"/>
    </source>
</evidence>
<proteinExistence type="predicted"/>
<keyword evidence="1" id="KW-0808">Transferase</keyword>
<dbReference type="PANTHER" id="PTHR43018:SF2">
    <property type="entry name" value="PHOSPHO-2-DEHYDRO-3-DEOXYHEPTONATE ALDOLASE"/>
    <property type="match status" value="1"/>
</dbReference>
<dbReference type="GO" id="GO:0016740">
    <property type="term" value="F:transferase activity"/>
    <property type="evidence" value="ECO:0007669"/>
    <property type="project" value="UniProtKB-KW"/>
</dbReference>
<feature type="region of interest" description="Disordered" evidence="2">
    <location>
        <begin position="73"/>
        <end position="94"/>
    </location>
</feature>
<organism evidence="4">
    <name type="scientific">mine drainage metagenome</name>
    <dbReference type="NCBI Taxonomy" id="410659"/>
    <lineage>
        <taxon>unclassified sequences</taxon>
        <taxon>metagenomes</taxon>
        <taxon>ecological metagenomes</taxon>
    </lineage>
</organism>
<reference evidence="4" key="2">
    <citation type="journal article" date="2014" name="ISME J.">
        <title>Microbial stratification in low pH oxic and suboxic macroscopic growths along an acid mine drainage.</title>
        <authorList>
            <person name="Mendez-Garcia C."/>
            <person name="Mesa V."/>
            <person name="Sprenger R.R."/>
            <person name="Richter M."/>
            <person name="Diez M.S."/>
            <person name="Solano J."/>
            <person name="Bargiela R."/>
            <person name="Golyshina O.V."/>
            <person name="Manteca A."/>
            <person name="Ramos J.L."/>
            <person name="Gallego J.R."/>
            <person name="Llorente I."/>
            <person name="Martins Dos Santos V.A."/>
            <person name="Jensen O.N."/>
            <person name="Pelaez A.I."/>
            <person name="Sanchez J."/>
            <person name="Ferrer M."/>
        </authorList>
    </citation>
    <scope>NUCLEOTIDE SEQUENCE</scope>
</reference>
<name>T1CB12_9ZZZZ</name>
<dbReference type="PANTHER" id="PTHR43018">
    <property type="entry name" value="PHOSPHO-2-DEHYDRO-3-DEOXYHEPTONATE ALDOLASE"/>
    <property type="match status" value="1"/>
</dbReference>
<dbReference type="EMBL" id="AUZY01004381">
    <property type="protein sequence ID" value="EQD63700.1"/>
    <property type="molecule type" value="Genomic_DNA"/>
</dbReference>
<dbReference type="SUPFAM" id="SSF51569">
    <property type="entry name" value="Aldolase"/>
    <property type="match status" value="1"/>
</dbReference>
<dbReference type="InterPro" id="IPR013785">
    <property type="entry name" value="Aldolase_TIM"/>
</dbReference>
<sequence length="94" mass="10342">MRFSFDITDDLHFEEGKFLMIAGPCAVEDLDQIISTARYMKKLGIPVLRGGAFKPRTSPDSFQGLGTNGLELLKQAKGRNRTGDRDGVAGSRRP</sequence>
<evidence type="ECO:0000256" key="2">
    <source>
        <dbReference type="SAM" id="MobiDB-lite"/>
    </source>
</evidence>
<dbReference type="Gene3D" id="3.20.20.70">
    <property type="entry name" value="Aldolase class I"/>
    <property type="match status" value="1"/>
</dbReference>
<evidence type="ECO:0000259" key="3">
    <source>
        <dbReference type="Pfam" id="PF00793"/>
    </source>
</evidence>
<dbReference type="Pfam" id="PF00793">
    <property type="entry name" value="DAHP_synth_1"/>
    <property type="match status" value="1"/>
</dbReference>
<accession>T1CB12</accession>
<feature type="domain" description="DAHP synthetase I/KDSA" evidence="3">
    <location>
        <begin position="15"/>
        <end position="77"/>
    </location>
</feature>
<dbReference type="AlphaFoldDB" id="T1CB12"/>
<evidence type="ECO:0000256" key="1">
    <source>
        <dbReference type="ARBA" id="ARBA00022679"/>
    </source>
</evidence>